<dbReference type="AlphaFoldDB" id="A0A8T1B769"/>
<reference evidence="2" key="1">
    <citation type="submission" date="2018-10" db="EMBL/GenBank/DDBJ databases">
        <title>Effector identification in a new, highly contiguous assembly of the strawberry crown rot pathogen Phytophthora cactorum.</title>
        <authorList>
            <person name="Armitage A.D."/>
            <person name="Nellist C.F."/>
            <person name="Bates H."/>
            <person name="Vickerstaff R.J."/>
            <person name="Harrison R.J."/>
        </authorList>
    </citation>
    <scope>NUCLEOTIDE SEQUENCE</scope>
    <source>
        <strain evidence="2">4040</strain>
    </source>
</reference>
<feature type="chain" id="PRO_5035920244" evidence="1">
    <location>
        <begin position="22"/>
        <end position="50"/>
    </location>
</feature>
<feature type="signal peptide" evidence="1">
    <location>
        <begin position="1"/>
        <end position="21"/>
    </location>
</feature>
<keyword evidence="1" id="KW-0732">Signal</keyword>
<evidence type="ECO:0000313" key="3">
    <source>
        <dbReference type="Proteomes" id="UP000736787"/>
    </source>
</evidence>
<name>A0A8T1B769_9STRA</name>
<dbReference type="Proteomes" id="UP000736787">
    <property type="component" value="Unassembled WGS sequence"/>
</dbReference>
<accession>A0A8T1B769</accession>
<dbReference type="EMBL" id="RCMK01001390">
    <property type="protein sequence ID" value="KAG2895259.1"/>
    <property type="molecule type" value="Genomic_DNA"/>
</dbReference>
<sequence>MAKILAFSTVALLAIVGVAKASTAGKNVNESCSSVDFTTQDTQFLLLNNA</sequence>
<protein>
    <submittedName>
        <fullName evidence="2">Uncharacterized protein</fullName>
    </submittedName>
</protein>
<evidence type="ECO:0000256" key="1">
    <source>
        <dbReference type="SAM" id="SignalP"/>
    </source>
</evidence>
<organism evidence="2 3">
    <name type="scientific">Phytophthora cactorum</name>
    <dbReference type="NCBI Taxonomy" id="29920"/>
    <lineage>
        <taxon>Eukaryota</taxon>
        <taxon>Sar</taxon>
        <taxon>Stramenopiles</taxon>
        <taxon>Oomycota</taxon>
        <taxon>Peronosporomycetes</taxon>
        <taxon>Peronosporales</taxon>
        <taxon>Peronosporaceae</taxon>
        <taxon>Phytophthora</taxon>
    </lineage>
</organism>
<proteinExistence type="predicted"/>
<evidence type="ECO:0000313" key="2">
    <source>
        <dbReference type="EMBL" id="KAG2895259.1"/>
    </source>
</evidence>
<comment type="caution">
    <text evidence="2">The sequence shown here is derived from an EMBL/GenBank/DDBJ whole genome shotgun (WGS) entry which is preliminary data.</text>
</comment>
<feature type="non-terminal residue" evidence="2">
    <location>
        <position position="50"/>
    </location>
</feature>
<dbReference type="VEuPathDB" id="FungiDB:PC110_g11493"/>
<gene>
    <name evidence="2" type="ORF">PC117_g23284</name>
</gene>